<reference evidence="2 3" key="1">
    <citation type="submission" date="2024-06" db="EMBL/GenBank/DDBJ databases">
        <title>Soil Sphingobacterium thalpophilum.</title>
        <authorList>
            <person name="Yang J."/>
            <person name="Li J."/>
        </authorList>
    </citation>
    <scope>NUCLEOTIDE SEQUENCE [LARGE SCALE GENOMIC DNA]</scope>
    <source>
        <strain evidence="2 3">22g91tb</strain>
    </source>
</reference>
<dbReference type="Proteomes" id="UP001566204">
    <property type="component" value="Unassembled WGS sequence"/>
</dbReference>
<organism evidence="2 3">
    <name type="scientific">Sphingobacterium thalpophilum</name>
    <dbReference type="NCBI Taxonomy" id="259"/>
    <lineage>
        <taxon>Bacteria</taxon>
        <taxon>Pseudomonadati</taxon>
        <taxon>Bacteroidota</taxon>
        <taxon>Sphingobacteriia</taxon>
        <taxon>Sphingobacteriales</taxon>
        <taxon>Sphingobacteriaceae</taxon>
        <taxon>Sphingobacterium</taxon>
    </lineage>
</organism>
<feature type="transmembrane region" description="Helical" evidence="1">
    <location>
        <begin position="66"/>
        <end position="89"/>
    </location>
</feature>
<keyword evidence="1" id="KW-0812">Transmembrane</keyword>
<evidence type="ECO:0000256" key="1">
    <source>
        <dbReference type="SAM" id="Phobius"/>
    </source>
</evidence>
<evidence type="ECO:0000313" key="2">
    <source>
        <dbReference type="EMBL" id="MEZ0454238.1"/>
    </source>
</evidence>
<accession>A0ABV4HIF3</accession>
<keyword evidence="1" id="KW-0472">Membrane</keyword>
<dbReference type="GeneID" id="78463641"/>
<proteinExistence type="predicted"/>
<dbReference type="RefSeq" id="WP_028069745.1">
    <property type="nucleotide sequence ID" value="NZ_CP158797.1"/>
</dbReference>
<gene>
    <name evidence="2" type="ORF">ABTW24_21790</name>
</gene>
<comment type="caution">
    <text evidence="2">The sequence shown here is derived from an EMBL/GenBank/DDBJ whole genome shotgun (WGS) entry which is preliminary data.</text>
</comment>
<keyword evidence="3" id="KW-1185">Reference proteome</keyword>
<evidence type="ECO:0000313" key="3">
    <source>
        <dbReference type="Proteomes" id="UP001566204"/>
    </source>
</evidence>
<feature type="transmembrane region" description="Helical" evidence="1">
    <location>
        <begin position="12"/>
        <end position="30"/>
    </location>
</feature>
<protein>
    <submittedName>
        <fullName evidence="2">Uncharacterized protein</fullName>
    </submittedName>
</protein>
<feature type="transmembrane region" description="Helical" evidence="1">
    <location>
        <begin position="42"/>
        <end position="59"/>
    </location>
</feature>
<keyword evidence="1" id="KW-1133">Transmembrane helix</keyword>
<sequence>MSENKIMSNANLSLIATGAHIVMAIVLFTYQEKLYVNDLEGAVITLLFVLVILALALAINSRKTTLGLLLLFLNALYLPVCLLLLYIGLTFTFRV</sequence>
<name>A0ABV4HIF3_9SPHI</name>
<dbReference type="EMBL" id="JBEOQB010000007">
    <property type="protein sequence ID" value="MEZ0454238.1"/>
    <property type="molecule type" value="Genomic_DNA"/>
</dbReference>